<proteinExistence type="predicted"/>
<feature type="transmembrane region" description="Helical" evidence="1">
    <location>
        <begin position="270"/>
        <end position="295"/>
    </location>
</feature>
<organism evidence="3 4">
    <name type="scientific">Carpediemonas membranifera</name>
    <dbReference type="NCBI Taxonomy" id="201153"/>
    <lineage>
        <taxon>Eukaryota</taxon>
        <taxon>Metamonada</taxon>
        <taxon>Carpediemonas-like organisms</taxon>
        <taxon>Carpediemonas</taxon>
    </lineage>
</organism>
<feature type="transmembrane region" description="Helical" evidence="1">
    <location>
        <begin position="316"/>
        <end position="337"/>
    </location>
</feature>
<dbReference type="AlphaFoldDB" id="A0A8J6E1N2"/>
<feature type="transmembrane region" description="Helical" evidence="1">
    <location>
        <begin position="222"/>
        <end position="240"/>
    </location>
</feature>
<protein>
    <submittedName>
        <fullName evidence="3">Uncharacterized protein</fullName>
    </submittedName>
</protein>
<comment type="caution">
    <text evidence="3">The sequence shown here is derived from an EMBL/GenBank/DDBJ whole genome shotgun (WGS) entry which is preliminary data.</text>
</comment>
<keyword evidence="1" id="KW-0812">Transmembrane</keyword>
<keyword evidence="1" id="KW-1133">Transmembrane helix</keyword>
<name>A0A8J6E1N2_9EUKA</name>
<evidence type="ECO:0000256" key="1">
    <source>
        <dbReference type="SAM" id="Phobius"/>
    </source>
</evidence>
<keyword evidence="1" id="KW-0472">Membrane</keyword>
<feature type="chain" id="PRO_5035220832" evidence="2">
    <location>
        <begin position="26"/>
        <end position="366"/>
    </location>
</feature>
<evidence type="ECO:0000313" key="3">
    <source>
        <dbReference type="EMBL" id="KAG9390847.1"/>
    </source>
</evidence>
<gene>
    <name evidence="3" type="ORF">J8273_7106</name>
</gene>
<feature type="transmembrane region" description="Helical" evidence="1">
    <location>
        <begin position="116"/>
        <end position="140"/>
    </location>
</feature>
<sequence length="366" mass="39844">MPLMACVVLLTVFYSSILTVPAASGEDIISLLHGTTELRIPLFKQGDVILFGPLLMLRRFLPPLAAFLLQRFVMAGISSVCIIFTAATVFSSPFITVGKVSTAIFTFMMIVNPPTFVSFTSISPDFIPLAAVCLITAAWASRNTTLLTLFTLIGGLYGSPAILVTGAALILSDHRHHPLRRMTLPAVVVLSAFAATTAMFHFRGLLALTPPPFRFPTRTDVINNPLPILALVVALPAVLHVSCHGRLGLLLSIVLFMAADYHYGAIAPLAALYTVLAGHSVLSVVDRYLSGLEAMMYHQRRRHRRRSGFAVSETRYLIYITITALLVYLVITTYQAWLSTPEYAQALFAARHGELIEGTMGIIVGV</sequence>
<feature type="transmembrane region" description="Helical" evidence="1">
    <location>
        <begin position="146"/>
        <end position="171"/>
    </location>
</feature>
<accession>A0A8J6E1N2</accession>
<dbReference type="Proteomes" id="UP000717585">
    <property type="component" value="Unassembled WGS sequence"/>
</dbReference>
<evidence type="ECO:0000256" key="2">
    <source>
        <dbReference type="SAM" id="SignalP"/>
    </source>
</evidence>
<evidence type="ECO:0000313" key="4">
    <source>
        <dbReference type="Proteomes" id="UP000717585"/>
    </source>
</evidence>
<keyword evidence="2" id="KW-0732">Signal</keyword>
<feature type="transmembrane region" description="Helical" evidence="1">
    <location>
        <begin position="183"/>
        <end position="202"/>
    </location>
</feature>
<feature type="signal peptide" evidence="2">
    <location>
        <begin position="1"/>
        <end position="25"/>
    </location>
</feature>
<keyword evidence="4" id="KW-1185">Reference proteome</keyword>
<reference evidence="3" key="1">
    <citation type="submission" date="2021-05" db="EMBL/GenBank/DDBJ databases">
        <title>A free-living protist that lacks canonical eukaryotic 1 DNA replication and segregation systems.</title>
        <authorList>
            <person name="Salas-Leiva D.E."/>
            <person name="Tromer E.C."/>
            <person name="Curtis B.A."/>
            <person name="Jerlstrom-Hultqvist J."/>
            <person name="Kolisko M."/>
            <person name="Yi Z."/>
            <person name="Salas-Leiva J.S."/>
            <person name="Gallot-Lavallee L."/>
            <person name="Kops G.J.P.L."/>
            <person name="Archibald J.M."/>
            <person name="Simpson A.G.B."/>
            <person name="Roger A.J."/>
        </authorList>
    </citation>
    <scope>NUCLEOTIDE SEQUENCE</scope>
    <source>
        <strain evidence="3">BICM</strain>
    </source>
</reference>
<dbReference type="EMBL" id="JAHDYR010000062">
    <property type="protein sequence ID" value="KAG9390847.1"/>
    <property type="molecule type" value="Genomic_DNA"/>
</dbReference>
<feature type="transmembrane region" description="Helical" evidence="1">
    <location>
        <begin position="72"/>
        <end position="95"/>
    </location>
</feature>